<dbReference type="HAMAP" id="MF_00163">
    <property type="entry name" value="Pep_deformylase"/>
    <property type="match status" value="1"/>
</dbReference>
<keyword evidence="2" id="KW-0378">Hydrolase</keyword>
<dbReference type="Gene3D" id="3.90.45.10">
    <property type="entry name" value="Peptide deformylase"/>
    <property type="match status" value="1"/>
</dbReference>
<dbReference type="InterPro" id="IPR036821">
    <property type="entry name" value="Peptide_deformylase_sf"/>
</dbReference>
<dbReference type="Pfam" id="PF01327">
    <property type="entry name" value="Pep_deformylase"/>
    <property type="match status" value="1"/>
</dbReference>
<keyword evidence="4" id="KW-1185">Reference proteome</keyword>
<comment type="cofactor">
    <cofactor evidence="2">
        <name>Fe(2+)</name>
        <dbReference type="ChEBI" id="CHEBI:29033"/>
    </cofactor>
    <text evidence="2">Binds 1 Fe(2+) ion.</text>
</comment>
<dbReference type="PROSITE" id="PS51257">
    <property type="entry name" value="PROKAR_LIPOPROTEIN"/>
    <property type="match status" value="1"/>
</dbReference>
<dbReference type="PRINTS" id="PR01576">
    <property type="entry name" value="PDEFORMYLASE"/>
</dbReference>
<feature type="active site" evidence="2">
    <location>
        <position position="193"/>
    </location>
</feature>
<evidence type="ECO:0000313" key="3">
    <source>
        <dbReference type="EMBL" id="ABV84395.1"/>
    </source>
</evidence>
<proteinExistence type="inferred from homology"/>
<accession>A8F0F9</accession>
<dbReference type="PANTHER" id="PTHR10458">
    <property type="entry name" value="PEPTIDE DEFORMYLASE"/>
    <property type="match status" value="1"/>
</dbReference>
<dbReference type="EC" id="3.5.1.88" evidence="2"/>
<name>A8F0F9_RICM5</name>
<dbReference type="GO" id="GO:0006412">
    <property type="term" value="P:translation"/>
    <property type="evidence" value="ECO:0007669"/>
    <property type="project" value="UniProtKB-UniRule"/>
</dbReference>
<feature type="binding site" evidence="2">
    <location>
        <position position="196"/>
    </location>
    <ligand>
        <name>Fe cation</name>
        <dbReference type="ChEBI" id="CHEBI:24875"/>
    </ligand>
</feature>
<feature type="binding site" evidence="2">
    <location>
        <position position="150"/>
    </location>
    <ligand>
        <name>Fe cation</name>
        <dbReference type="ChEBI" id="CHEBI:24875"/>
    </ligand>
</feature>
<keyword evidence="2" id="KW-0479">Metal-binding</keyword>
<dbReference type="SUPFAM" id="SSF56420">
    <property type="entry name" value="Peptide deformylase"/>
    <property type="match status" value="1"/>
</dbReference>
<evidence type="ECO:0000256" key="1">
    <source>
        <dbReference type="ARBA" id="ARBA00010759"/>
    </source>
</evidence>
<dbReference type="PANTHER" id="PTHR10458:SF22">
    <property type="entry name" value="PEPTIDE DEFORMYLASE"/>
    <property type="match status" value="1"/>
</dbReference>
<comment type="catalytic activity">
    <reaction evidence="2">
        <text>N-terminal N-formyl-L-methionyl-[peptide] + H2O = N-terminal L-methionyl-[peptide] + formate</text>
        <dbReference type="Rhea" id="RHEA:24420"/>
        <dbReference type="Rhea" id="RHEA-COMP:10639"/>
        <dbReference type="Rhea" id="RHEA-COMP:10640"/>
        <dbReference type="ChEBI" id="CHEBI:15377"/>
        <dbReference type="ChEBI" id="CHEBI:15740"/>
        <dbReference type="ChEBI" id="CHEBI:49298"/>
        <dbReference type="ChEBI" id="CHEBI:64731"/>
        <dbReference type="EC" id="3.5.1.88"/>
    </reaction>
</comment>
<sequence length="232" mass="26574">MIIIKLKYMSKLKTALLLTAIIFITGCKSNMKNENNISLPQYVTLNIQTLNSSEDKTIRIKAKTLNFPLSSEDLRDISILEKKYDQEENCAGLAAPQIGISKCIIIFAVHEDAELKKWRPDLKDTMPKTIWINPSYKPIGIDKHEDYEGCFSVENAIGPVARFKKIHYHAYDINGNQIQGIAEGFLARVIQHEIDHLNGKVFLDYVAPQKIMTKEEYLEMRKKAMEQENIKS</sequence>
<comment type="function">
    <text evidence="2">Removes the formyl group from the N-terminal Met of newly synthesized proteins. Requires at least a dipeptide for an efficient rate of reaction. N-terminal L-methionine is a prerequisite for activity but the enzyme has broad specificity at other positions.</text>
</comment>
<dbReference type="CDD" id="cd00487">
    <property type="entry name" value="Pep_deformylase"/>
    <property type="match status" value="1"/>
</dbReference>
<comment type="similarity">
    <text evidence="1 2">Belongs to the polypeptide deformylase family.</text>
</comment>
<gene>
    <name evidence="3" type="primary">def3</name>
    <name evidence="2" type="synonym">def</name>
    <name evidence="3" type="ordered locus">RMA_0087</name>
</gene>
<keyword evidence="2" id="KW-0408">Iron</keyword>
<dbReference type="AlphaFoldDB" id="A8F0F9"/>
<dbReference type="InterPro" id="IPR023635">
    <property type="entry name" value="Peptide_deformylase"/>
</dbReference>
<dbReference type="Proteomes" id="UP000001311">
    <property type="component" value="Chromosome"/>
</dbReference>
<dbReference type="PIRSF" id="PIRSF004749">
    <property type="entry name" value="Pep_def"/>
    <property type="match status" value="1"/>
</dbReference>
<dbReference type="GO" id="GO:0046872">
    <property type="term" value="F:metal ion binding"/>
    <property type="evidence" value="ECO:0007669"/>
    <property type="project" value="UniProtKB-KW"/>
</dbReference>
<feature type="binding site" evidence="2">
    <location>
        <position position="192"/>
    </location>
    <ligand>
        <name>Fe cation</name>
        <dbReference type="ChEBI" id="CHEBI:24875"/>
    </ligand>
</feature>
<dbReference type="EMBL" id="CP000683">
    <property type="protein sequence ID" value="ABV84395.1"/>
    <property type="molecule type" value="Genomic_DNA"/>
</dbReference>
<evidence type="ECO:0000313" key="4">
    <source>
        <dbReference type="Proteomes" id="UP000001311"/>
    </source>
</evidence>
<dbReference type="HOGENOM" id="CLU_061901_5_2_5"/>
<keyword evidence="2" id="KW-0648">Protein biosynthesis</keyword>
<evidence type="ECO:0000256" key="2">
    <source>
        <dbReference type="HAMAP-Rule" id="MF_00163"/>
    </source>
</evidence>
<dbReference type="KEGG" id="rms:RMA_0087"/>
<protein>
    <recommendedName>
        <fullName evidence="2">Peptide deformylase</fullName>
        <shortName evidence="2">PDF</shortName>
        <ecNumber evidence="2">3.5.1.88</ecNumber>
    </recommendedName>
    <alternativeName>
        <fullName evidence="2">Polypeptide deformylase</fullName>
    </alternativeName>
</protein>
<organism evidence="3 4">
    <name type="scientific">Rickettsia massiliae (strain Mtu5)</name>
    <dbReference type="NCBI Taxonomy" id="416276"/>
    <lineage>
        <taxon>Bacteria</taxon>
        <taxon>Pseudomonadati</taxon>
        <taxon>Pseudomonadota</taxon>
        <taxon>Alphaproteobacteria</taxon>
        <taxon>Rickettsiales</taxon>
        <taxon>Rickettsiaceae</taxon>
        <taxon>Rickettsieae</taxon>
        <taxon>Rickettsia</taxon>
        <taxon>spotted fever group</taxon>
    </lineage>
</organism>
<dbReference type="GO" id="GO:0042586">
    <property type="term" value="F:peptide deformylase activity"/>
    <property type="evidence" value="ECO:0007669"/>
    <property type="project" value="UniProtKB-UniRule"/>
</dbReference>
<reference evidence="3 4" key="1">
    <citation type="journal article" date="2007" name="Genome Res.">
        <title>Lateral gene transfer between obligate intracellular bacteria: evidence from the Rickettsia massiliae genome.</title>
        <authorList>
            <person name="Blanc G."/>
            <person name="Ogata H."/>
            <person name="Robert C."/>
            <person name="Audic S."/>
            <person name="Claverie J.-M."/>
            <person name="Raoult D."/>
        </authorList>
    </citation>
    <scope>NUCLEOTIDE SEQUENCE [LARGE SCALE GENOMIC DNA]</scope>
    <source>
        <strain evidence="4">Mtu5</strain>
    </source>
</reference>